<name>A0A1J7ILV7_9PEZI</name>
<dbReference type="InterPro" id="IPR022812">
    <property type="entry name" value="Dynamin"/>
</dbReference>
<dbReference type="Proteomes" id="UP000182658">
    <property type="component" value="Unassembled WGS sequence"/>
</dbReference>
<dbReference type="GO" id="GO:0016020">
    <property type="term" value="C:membrane"/>
    <property type="evidence" value="ECO:0007669"/>
    <property type="project" value="TreeGrafter"/>
</dbReference>
<dbReference type="GO" id="GO:0005525">
    <property type="term" value="F:GTP binding"/>
    <property type="evidence" value="ECO:0007669"/>
    <property type="project" value="InterPro"/>
</dbReference>
<dbReference type="GO" id="GO:0000266">
    <property type="term" value="P:mitochondrial fission"/>
    <property type="evidence" value="ECO:0007669"/>
    <property type="project" value="TreeGrafter"/>
</dbReference>
<reference evidence="6 7" key="1">
    <citation type="submission" date="2016-10" db="EMBL/GenBank/DDBJ databases">
        <title>Draft genome sequence of Coniochaeta ligniaria NRRL30616, a lignocellulolytic fungus for bioabatement of inhibitors in plant biomass hydrolysates.</title>
        <authorList>
            <consortium name="DOE Joint Genome Institute"/>
            <person name="Jimenez D.J."/>
            <person name="Hector R.E."/>
            <person name="Riley R."/>
            <person name="Sun H."/>
            <person name="Grigoriev I.V."/>
            <person name="Van Elsas J.D."/>
            <person name="Nichols N.N."/>
        </authorList>
    </citation>
    <scope>NUCLEOTIDE SEQUENCE [LARGE SCALE GENOMIC DNA]</scope>
    <source>
        <strain evidence="6 7">NRRL 30616</strain>
    </source>
</reference>
<keyword evidence="2" id="KW-0342">GTP-binding</keyword>
<organism evidence="6 7">
    <name type="scientific">Coniochaeta ligniaria NRRL 30616</name>
    <dbReference type="NCBI Taxonomy" id="1408157"/>
    <lineage>
        <taxon>Eukaryota</taxon>
        <taxon>Fungi</taxon>
        <taxon>Dikarya</taxon>
        <taxon>Ascomycota</taxon>
        <taxon>Pezizomycotina</taxon>
        <taxon>Sordariomycetes</taxon>
        <taxon>Sordariomycetidae</taxon>
        <taxon>Coniochaetales</taxon>
        <taxon>Coniochaetaceae</taxon>
        <taxon>Coniochaeta</taxon>
    </lineage>
</organism>
<dbReference type="InParanoid" id="A0A1J7ILV7"/>
<evidence type="ECO:0000313" key="6">
    <source>
        <dbReference type="EMBL" id="OIW28454.1"/>
    </source>
</evidence>
<dbReference type="InterPro" id="IPR027417">
    <property type="entry name" value="P-loop_NTPase"/>
</dbReference>
<dbReference type="PANTHER" id="PTHR11566:SF215">
    <property type="entry name" value="DYNAMIN GTPASE"/>
    <property type="match status" value="1"/>
</dbReference>
<dbReference type="PROSITE" id="PS51718">
    <property type="entry name" value="G_DYNAMIN_2"/>
    <property type="match status" value="1"/>
</dbReference>
<evidence type="ECO:0000259" key="4">
    <source>
        <dbReference type="PROSITE" id="PS51388"/>
    </source>
</evidence>
<dbReference type="OrthoDB" id="415706at2759"/>
<dbReference type="GO" id="GO:0006897">
    <property type="term" value="P:endocytosis"/>
    <property type="evidence" value="ECO:0007669"/>
    <property type="project" value="TreeGrafter"/>
</dbReference>
<feature type="domain" description="Dynamin-type G" evidence="5">
    <location>
        <begin position="37"/>
        <end position="350"/>
    </location>
</feature>
<feature type="domain" description="GED" evidence="4">
    <location>
        <begin position="671"/>
        <end position="766"/>
    </location>
</feature>
<dbReference type="AlphaFoldDB" id="A0A1J7ILV7"/>
<keyword evidence="1" id="KW-0547">Nucleotide-binding</keyword>
<dbReference type="Pfam" id="PF01031">
    <property type="entry name" value="Dynamin_M"/>
    <property type="match status" value="1"/>
</dbReference>
<dbReference type="GO" id="GO:0008017">
    <property type="term" value="F:microtubule binding"/>
    <property type="evidence" value="ECO:0007669"/>
    <property type="project" value="TreeGrafter"/>
</dbReference>
<dbReference type="SUPFAM" id="SSF52540">
    <property type="entry name" value="P-loop containing nucleoside triphosphate hydrolases"/>
    <property type="match status" value="1"/>
</dbReference>
<evidence type="ECO:0000259" key="5">
    <source>
        <dbReference type="PROSITE" id="PS51718"/>
    </source>
</evidence>
<dbReference type="GO" id="GO:0016559">
    <property type="term" value="P:peroxisome fission"/>
    <property type="evidence" value="ECO:0007669"/>
    <property type="project" value="TreeGrafter"/>
</dbReference>
<dbReference type="InterPro" id="IPR030381">
    <property type="entry name" value="G_DYNAMIN_dom"/>
</dbReference>
<protein>
    <submittedName>
        <fullName evidence="6">Dynamin family protein</fullName>
    </submittedName>
</protein>
<feature type="region of interest" description="Disordered" evidence="3">
    <location>
        <begin position="1"/>
        <end position="22"/>
    </location>
</feature>
<dbReference type="PANTHER" id="PTHR11566">
    <property type="entry name" value="DYNAMIN"/>
    <property type="match status" value="1"/>
</dbReference>
<evidence type="ECO:0000313" key="7">
    <source>
        <dbReference type="Proteomes" id="UP000182658"/>
    </source>
</evidence>
<dbReference type="GO" id="GO:0005739">
    <property type="term" value="C:mitochondrion"/>
    <property type="evidence" value="ECO:0007669"/>
    <property type="project" value="TreeGrafter"/>
</dbReference>
<keyword evidence="7" id="KW-1185">Reference proteome</keyword>
<evidence type="ECO:0000256" key="3">
    <source>
        <dbReference type="SAM" id="MobiDB-lite"/>
    </source>
</evidence>
<dbReference type="PRINTS" id="PR00195">
    <property type="entry name" value="DYNAMIN"/>
</dbReference>
<dbReference type="Gene3D" id="3.40.50.300">
    <property type="entry name" value="P-loop containing nucleotide triphosphate hydrolases"/>
    <property type="match status" value="1"/>
</dbReference>
<evidence type="ECO:0000256" key="2">
    <source>
        <dbReference type="ARBA" id="ARBA00023134"/>
    </source>
</evidence>
<dbReference type="Gene3D" id="1.20.120.1240">
    <property type="entry name" value="Dynamin, middle domain"/>
    <property type="match status" value="1"/>
</dbReference>
<dbReference type="GO" id="GO:0003924">
    <property type="term" value="F:GTPase activity"/>
    <property type="evidence" value="ECO:0007669"/>
    <property type="project" value="InterPro"/>
</dbReference>
<dbReference type="STRING" id="1408157.A0A1J7ILV7"/>
<dbReference type="CDD" id="cd08771">
    <property type="entry name" value="DLP_1"/>
    <property type="match status" value="1"/>
</dbReference>
<accession>A0A1J7ILV7</accession>
<dbReference type="InterPro" id="IPR001401">
    <property type="entry name" value="Dynamin_GTPase"/>
</dbReference>
<dbReference type="PROSITE" id="PS51388">
    <property type="entry name" value="GED"/>
    <property type="match status" value="1"/>
</dbReference>
<dbReference type="GO" id="GO:0048312">
    <property type="term" value="P:intracellular distribution of mitochondria"/>
    <property type="evidence" value="ECO:0007669"/>
    <property type="project" value="TreeGrafter"/>
</dbReference>
<dbReference type="GO" id="GO:0005874">
    <property type="term" value="C:microtubule"/>
    <property type="evidence" value="ECO:0007669"/>
    <property type="project" value="TreeGrafter"/>
</dbReference>
<gene>
    <name evidence="6" type="ORF">CONLIGDRAFT_714975</name>
</gene>
<dbReference type="Pfam" id="PF00350">
    <property type="entry name" value="Dynamin_N"/>
    <property type="match status" value="1"/>
</dbReference>
<dbReference type="EMBL" id="KV875098">
    <property type="protein sequence ID" value="OIW28454.1"/>
    <property type="molecule type" value="Genomic_DNA"/>
</dbReference>
<dbReference type="InterPro" id="IPR020850">
    <property type="entry name" value="GED_dom"/>
</dbReference>
<dbReference type="InterPro" id="IPR045063">
    <property type="entry name" value="Dynamin_N"/>
</dbReference>
<dbReference type="SMART" id="SM00053">
    <property type="entry name" value="DYNc"/>
    <property type="match status" value="1"/>
</dbReference>
<proteinExistence type="predicted"/>
<dbReference type="InterPro" id="IPR000375">
    <property type="entry name" value="Dynamin_stalk"/>
</dbReference>
<sequence length="766" mass="86108">MGYMTKKSSVEAEEGGGGLSSRSMLDKIDGVRELGIDISLPQLAAFGDQSSGKSSTLESLTGIPFPRDPSLCTRYATQIACRRDSEEFIDVSIIPRPSASSAEKKRLEAFHHRFSAGETVDFAVVFAEAANRIMGRRSPDNDDSASLPTFTENILKIEKCGPQEDHLTGIIFALLVVLGRLTISNMAVIDVPGIFRDCQDGITTEQDIALVNNMVKNYMKDSRTIILAVMDCTLDIATQDVLKLAKAADPEGVRTLGVFTKPDLATERAVQRLVIYRVQAKNSQLKLGYCVVRNRGTDDLHSTLQQRHERENAFFQQEPWLELPKTRAGIGALKVRLCGLLNTVTKREFPDLKKDIQYRLTANKRQLKDLGSPRDSSHAQRAYMSKLCSDFQRIATCALEAHYVRDDIFMEKPQMRLVTQVIELNEAFAHVFSQSGHKWKFQSDSGQGDVKDGPPERSYQQSVHVVLPFDEYPELDEILHDKPDYACEPPLPSGKSSSSANEAGPSDIMDYIKEVYLSSRGPELGTFGGSILESTFKEQAEKWEDLVLSHVSSIIEVVHDFIVHVLQATITDDNVREALWEDVLLERLCKIYQRAMDHARFLLDIELRGRLYSYNHYFSANLDKLRLQRFEKTFKGKTHSIKFADDTTRQMVALDAFKSLAVHKSNTEQVCEEIHDILFSYYKVAAKRFVDNICQQVVERFLLSGGFTGDQESKSPVKLFDADLVLGLEDAELEAIAGEDPGVKQQRENVTVEIEKLEKAMRILRG</sequence>
<evidence type="ECO:0000256" key="1">
    <source>
        <dbReference type="ARBA" id="ARBA00022741"/>
    </source>
</evidence>